<protein>
    <submittedName>
        <fullName evidence="1">23149_t:CDS:1</fullName>
    </submittedName>
</protein>
<gene>
    <name evidence="1" type="ORF">RPERSI_LOCUS35079</name>
</gene>
<comment type="caution">
    <text evidence="1">The sequence shown here is derived from an EMBL/GenBank/DDBJ whole genome shotgun (WGS) entry which is preliminary data.</text>
</comment>
<feature type="non-terminal residue" evidence="1">
    <location>
        <position position="69"/>
    </location>
</feature>
<keyword evidence="2" id="KW-1185">Reference proteome</keyword>
<reference evidence="1" key="1">
    <citation type="submission" date="2021-06" db="EMBL/GenBank/DDBJ databases">
        <authorList>
            <person name="Kallberg Y."/>
            <person name="Tangrot J."/>
            <person name="Rosling A."/>
        </authorList>
    </citation>
    <scope>NUCLEOTIDE SEQUENCE</scope>
    <source>
        <strain evidence="1">MA461A</strain>
    </source>
</reference>
<proteinExistence type="predicted"/>
<feature type="non-terminal residue" evidence="1">
    <location>
        <position position="1"/>
    </location>
</feature>
<accession>A0ACA9SUI7</accession>
<sequence>RFSLQNLLGFPEEKVNNIVNINQIIEQYQISLSDKLSITPQNIDKIQKALLEGINKYYNDDDKKLYLTK</sequence>
<evidence type="ECO:0000313" key="2">
    <source>
        <dbReference type="Proteomes" id="UP000789920"/>
    </source>
</evidence>
<dbReference type="EMBL" id="CAJVQC010160309">
    <property type="protein sequence ID" value="CAG8848349.1"/>
    <property type="molecule type" value="Genomic_DNA"/>
</dbReference>
<name>A0ACA9SUI7_9GLOM</name>
<organism evidence="1 2">
    <name type="scientific">Racocetra persica</name>
    <dbReference type="NCBI Taxonomy" id="160502"/>
    <lineage>
        <taxon>Eukaryota</taxon>
        <taxon>Fungi</taxon>
        <taxon>Fungi incertae sedis</taxon>
        <taxon>Mucoromycota</taxon>
        <taxon>Glomeromycotina</taxon>
        <taxon>Glomeromycetes</taxon>
        <taxon>Diversisporales</taxon>
        <taxon>Gigasporaceae</taxon>
        <taxon>Racocetra</taxon>
    </lineage>
</organism>
<evidence type="ECO:0000313" key="1">
    <source>
        <dbReference type="EMBL" id="CAG8848349.1"/>
    </source>
</evidence>
<dbReference type="Proteomes" id="UP000789920">
    <property type="component" value="Unassembled WGS sequence"/>
</dbReference>